<keyword evidence="4" id="KW-1185">Reference proteome</keyword>
<accession>A0ABX2FBS4</accession>
<dbReference type="Gene3D" id="2.80.10.50">
    <property type="match status" value="2"/>
</dbReference>
<evidence type="ECO:0000313" key="4">
    <source>
        <dbReference type="Proteomes" id="UP000763557"/>
    </source>
</evidence>
<protein>
    <submittedName>
        <fullName evidence="3">Ricin B-type lectin domain-containing protein</fullName>
    </submittedName>
</protein>
<gene>
    <name evidence="3" type="ORF">GC106_59990</name>
</gene>
<evidence type="ECO:0000256" key="1">
    <source>
        <dbReference type="SAM" id="SignalP"/>
    </source>
</evidence>
<dbReference type="InterPro" id="IPR000772">
    <property type="entry name" value="Ricin_B_lectin"/>
</dbReference>
<comment type="caution">
    <text evidence="3">The sequence shown here is derived from an EMBL/GenBank/DDBJ whole genome shotgun (WGS) entry which is preliminary data.</text>
</comment>
<organism evidence="3 4">
    <name type="scientific">Kibdelosporangium persicum</name>
    <dbReference type="NCBI Taxonomy" id="2698649"/>
    <lineage>
        <taxon>Bacteria</taxon>
        <taxon>Bacillati</taxon>
        <taxon>Actinomycetota</taxon>
        <taxon>Actinomycetes</taxon>
        <taxon>Pseudonocardiales</taxon>
        <taxon>Pseudonocardiaceae</taxon>
        <taxon>Kibdelosporangium</taxon>
    </lineage>
</organism>
<dbReference type="Pfam" id="PF00652">
    <property type="entry name" value="Ricin_B_lectin"/>
    <property type="match status" value="1"/>
</dbReference>
<feature type="domain" description="Ricin B lectin" evidence="2">
    <location>
        <begin position="31"/>
        <end position="160"/>
    </location>
</feature>
<dbReference type="PROSITE" id="PS50231">
    <property type="entry name" value="RICIN_B_LECTIN"/>
    <property type="match status" value="1"/>
</dbReference>
<dbReference type="EMBL" id="JAAATY010000022">
    <property type="protein sequence ID" value="NRN68752.1"/>
    <property type="molecule type" value="Genomic_DNA"/>
</dbReference>
<reference evidence="3 4" key="1">
    <citation type="submission" date="2020-01" db="EMBL/GenBank/DDBJ databases">
        <title>Kibdelosporangium persica a novel Actinomycetes from a hot desert in Iran.</title>
        <authorList>
            <person name="Safaei N."/>
            <person name="Zaburannyi N."/>
            <person name="Mueller R."/>
            <person name="Wink J."/>
        </authorList>
    </citation>
    <scope>NUCLEOTIDE SEQUENCE [LARGE SCALE GENOMIC DNA]</scope>
    <source>
        <strain evidence="3 4">4NS15</strain>
    </source>
</reference>
<dbReference type="SUPFAM" id="SSF50370">
    <property type="entry name" value="Ricin B-like lectins"/>
    <property type="match status" value="1"/>
</dbReference>
<dbReference type="CDD" id="cd00161">
    <property type="entry name" value="beta-trefoil_Ricin-like"/>
    <property type="match status" value="1"/>
</dbReference>
<evidence type="ECO:0000313" key="3">
    <source>
        <dbReference type="EMBL" id="NRN68752.1"/>
    </source>
</evidence>
<keyword evidence="1" id="KW-0732">Signal</keyword>
<proteinExistence type="predicted"/>
<dbReference type="RefSeq" id="WP_173138249.1">
    <property type="nucleotide sequence ID" value="NZ_CBCSGW010000117.1"/>
</dbReference>
<sequence>MVGKNLVRAVVAAVIALAGVTIPLAGTAFADPAVKIVNRAFDQCLDADTGTLDANGTKVQLWDCHDGDNQWWHYDRDTGTLRNDESGRCLDVDLADHRIQLWDCHGGDNQRWRDDPTGLALESDALDSCLDVAHDSLRQNGAEIQVQECTDAPSQQWSFIYD</sequence>
<dbReference type="InterPro" id="IPR035992">
    <property type="entry name" value="Ricin_B-like_lectins"/>
</dbReference>
<name>A0ABX2FBS4_9PSEU</name>
<feature type="signal peptide" evidence="1">
    <location>
        <begin position="1"/>
        <end position="30"/>
    </location>
</feature>
<feature type="chain" id="PRO_5045736099" evidence="1">
    <location>
        <begin position="31"/>
        <end position="162"/>
    </location>
</feature>
<dbReference type="SMART" id="SM00458">
    <property type="entry name" value="RICIN"/>
    <property type="match status" value="1"/>
</dbReference>
<evidence type="ECO:0000259" key="2">
    <source>
        <dbReference type="SMART" id="SM00458"/>
    </source>
</evidence>
<dbReference type="Proteomes" id="UP000763557">
    <property type="component" value="Unassembled WGS sequence"/>
</dbReference>